<evidence type="ECO:0000259" key="8">
    <source>
        <dbReference type="PROSITE" id="PS50850"/>
    </source>
</evidence>
<feature type="transmembrane region" description="Helical" evidence="7">
    <location>
        <begin position="87"/>
        <end position="106"/>
    </location>
</feature>
<feature type="transmembrane region" description="Helical" evidence="7">
    <location>
        <begin position="231"/>
        <end position="251"/>
    </location>
</feature>
<evidence type="ECO:0000256" key="1">
    <source>
        <dbReference type="ARBA" id="ARBA00004651"/>
    </source>
</evidence>
<evidence type="ECO:0000313" key="9">
    <source>
        <dbReference type="EMBL" id="RPF20423.1"/>
    </source>
</evidence>
<feature type="transmembrane region" description="Helical" evidence="7">
    <location>
        <begin position="20"/>
        <end position="43"/>
    </location>
</feature>
<evidence type="ECO:0000256" key="5">
    <source>
        <dbReference type="ARBA" id="ARBA00022989"/>
    </source>
</evidence>
<dbReference type="GO" id="GO:0022857">
    <property type="term" value="F:transmembrane transporter activity"/>
    <property type="evidence" value="ECO:0007669"/>
    <property type="project" value="InterPro"/>
</dbReference>
<protein>
    <submittedName>
        <fullName evidence="9">EmrB/QacA subfamily drug resistance transporter</fullName>
    </submittedName>
</protein>
<feature type="transmembrane region" description="Helical" evidence="7">
    <location>
        <begin position="305"/>
        <end position="326"/>
    </location>
</feature>
<dbReference type="GO" id="GO:0005886">
    <property type="term" value="C:plasma membrane"/>
    <property type="evidence" value="ECO:0007669"/>
    <property type="project" value="UniProtKB-SubCell"/>
</dbReference>
<dbReference type="SUPFAM" id="SSF103473">
    <property type="entry name" value="MFS general substrate transporter"/>
    <property type="match status" value="1"/>
</dbReference>
<feature type="transmembrane region" description="Helical" evidence="7">
    <location>
        <begin position="272"/>
        <end position="293"/>
    </location>
</feature>
<feature type="transmembrane region" description="Helical" evidence="7">
    <location>
        <begin position="338"/>
        <end position="356"/>
    </location>
</feature>
<feature type="transmembrane region" description="Helical" evidence="7">
    <location>
        <begin position="207"/>
        <end position="225"/>
    </location>
</feature>
<evidence type="ECO:0000313" key="10">
    <source>
        <dbReference type="Proteomes" id="UP000280501"/>
    </source>
</evidence>
<dbReference type="InterPro" id="IPR036259">
    <property type="entry name" value="MFS_trans_sf"/>
</dbReference>
<keyword evidence="6 7" id="KW-0472">Membrane</keyword>
<dbReference type="PROSITE" id="PS50850">
    <property type="entry name" value="MFS"/>
    <property type="match status" value="1"/>
</dbReference>
<dbReference type="RefSeq" id="WP_211341496.1">
    <property type="nucleotide sequence ID" value="NZ_RKQZ01000001.1"/>
</dbReference>
<dbReference type="InterPro" id="IPR020846">
    <property type="entry name" value="MFS_dom"/>
</dbReference>
<organism evidence="9 10">
    <name type="scientific">Myceligenerans xiligouense</name>
    <dbReference type="NCBI Taxonomy" id="253184"/>
    <lineage>
        <taxon>Bacteria</taxon>
        <taxon>Bacillati</taxon>
        <taxon>Actinomycetota</taxon>
        <taxon>Actinomycetes</taxon>
        <taxon>Micrococcales</taxon>
        <taxon>Promicromonosporaceae</taxon>
        <taxon>Myceligenerans</taxon>
    </lineage>
</organism>
<dbReference type="PRINTS" id="PR01036">
    <property type="entry name" value="TCRTETB"/>
</dbReference>
<comment type="subcellular location">
    <subcellularLocation>
        <location evidence="1">Cell membrane</location>
        <topology evidence="1">Multi-pass membrane protein</topology>
    </subcellularLocation>
</comment>
<gene>
    <name evidence="9" type="ORF">EDD34_1014</name>
</gene>
<name>A0A3N4YI26_9MICO</name>
<dbReference type="AlphaFoldDB" id="A0A3N4YI26"/>
<feature type="transmembrane region" description="Helical" evidence="7">
    <location>
        <begin position="175"/>
        <end position="195"/>
    </location>
</feature>
<evidence type="ECO:0000256" key="2">
    <source>
        <dbReference type="ARBA" id="ARBA00022448"/>
    </source>
</evidence>
<comment type="caution">
    <text evidence="9">The sequence shown here is derived from an EMBL/GenBank/DDBJ whole genome shotgun (WGS) entry which is preliminary data.</text>
</comment>
<dbReference type="PANTHER" id="PTHR42718:SF46">
    <property type="entry name" value="BLR6921 PROTEIN"/>
    <property type="match status" value="1"/>
</dbReference>
<dbReference type="Gene3D" id="1.20.1720.10">
    <property type="entry name" value="Multidrug resistance protein D"/>
    <property type="match status" value="1"/>
</dbReference>
<keyword evidence="5 7" id="KW-1133">Transmembrane helix</keyword>
<reference evidence="9 10" key="1">
    <citation type="submission" date="2018-11" db="EMBL/GenBank/DDBJ databases">
        <title>Sequencing the genomes of 1000 actinobacteria strains.</title>
        <authorList>
            <person name="Klenk H.-P."/>
        </authorList>
    </citation>
    <scope>NUCLEOTIDE SEQUENCE [LARGE SCALE GENOMIC DNA]</scope>
    <source>
        <strain evidence="9 10">DSM 15700</strain>
    </source>
</reference>
<evidence type="ECO:0000256" key="7">
    <source>
        <dbReference type="SAM" id="Phobius"/>
    </source>
</evidence>
<dbReference type="Gene3D" id="1.20.1250.20">
    <property type="entry name" value="MFS general substrate transporter like domains"/>
    <property type="match status" value="1"/>
</dbReference>
<evidence type="ECO:0000256" key="3">
    <source>
        <dbReference type="ARBA" id="ARBA00022475"/>
    </source>
</evidence>
<dbReference type="EMBL" id="RKQZ01000001">
    <property type="protein sequence ID" value="RPF20423.1"/>
    <property type="molecule type" value="Genomic_DNA"/>
</dbReference>
<evidence type="ECO:0000256" key="4">
    <source>
        <dbReference type="ARBA" id="ARBA00022692"/>
    </source>
</evidence>
<dbReference type="CDD" id="cd17321">
    <property type="entry name" value="MFS_MMR_MDR_like"/>
    <property type="match status" value="1"/>
</dbReference>
<feature type="transmembrane region" description="Helical" evidence="7">
    <location>
        <begin position="362"/>
        <end position="386"/>
    </location>
</feature>
<dbReference type="InterPro" id="IPR011701">
    <property type="entry name" value="MFS"/>
</dbReference>
<feature type="transmembrane region" description="Helical" evidence="7">
    <location>
        <begin position="438"/>
        <end position="459"/>
    </location>
</feature>
<feature type="transmembrane region" description="Helical" evidence="7">
    <location>
        <begin position="407"/>
        <end position="426"/>
    </location>
</feature>
<feature type="domain" description="Major facilitator superfamily (MFS) profile" evidence="8">
    <location>
        <begin position="21"/>
        <end position="460"/>
    </location>
</feature>
<keyword evidence="4 7" id="KW-0812">Transmembrane</keyword>
<feature type="transmembrane region" description="Helical" evidence="7">
    <location>
        <begin position="112"/>
        <end position="134"/>
    </location>
</feature>
<sequence>MSETTTASPRAVSMTRRQAATVAALAVAQLMLVLDVTVVNVALPQIGTELNLGRTALTWVMTIYTTLFGGLVLLGGKAADLFGARRVLVTGLVLFTVSSLLCALADDAVTLLAGRAAQGIGAALLSPAALTVLLAHVDGQARSRALAVWGALSAVGTALGVSVGGLLTASLGWEWVFAINVPIGVVLLVVLPILTGRVAGTSARPDVPGALLVTAGTALIVYGLVNAGSAGWTAPATLAPLVTGALLWVVLPAVERRAAEPMLRISLLTERPVAAGSVLMVVATGLMVGNFFLGSFALQRAYGDGALAVGLEFLPVAVAVGVGAQLAGRVLQVVAARWVATLGLALAAVGEATAALGQGRAALIGGLAVAAFGIGAVFVTAFTAGLATAGATDRGLRSAVISTAHELGGAFGIALLSSIAGAALAADLPQPEDFSSTFWAAAVVAALTAALAPVFVPAVRKEATPVHH</sequence>
<evidence type="ECO:0000256" key="6">
    <source>
        <dbReference type="ARBA" id="ARBA00023136"/>
    </source>
</evidence>
<feature type="transmembrane region" description="Helical" evidence="7">
    <location>
        <begin position="55"/>
        <end position="75"/>
    </location>
</feature>
<dbReference type="Proteomes" id="UP000280501">
    <property type="component" value="Unassembled WGS sequence"/>
</dbReference>
<feature type="transmembrane region" description="Helical" evidence="7">
    <location>
        <begin position="146"/>
        <end position="169"/>
    </location>
</feature>
<dbReference type="Pfam" id="PF07690">
    <property type="entry name" value="MFS_1"/>
    <property type="match status" value="1"/>
</dbReference>
<dbReference type="PANTHER" id="PTHR42718">
    <property type="entry name" value="MAJOR FACILITATOR SUPERFAMILY MULTIDRUG TRANSPORTER MFSC"/>
    <property type="match status" value="1"/>
</dbReference>
<accession>A0A3N4YI26</accession>
<keyword evidence="2" id="KW-0813">Transport</keyword>
<keyword evidence="3" id="KW-1003">Cell membrane</keyword>
<proteinExistence type="predicted"/>
<keyword evidence="10" id="KW-1185">Reference proteome</keyword>